<reference evidence="9" key="1">
    <citation type="submission" date="2021-03" db="EMBL/GenBank/DDBJ databases">
        <authorList>
            <person name="Tagirdzhanova G."/>
        </authorList>
    </citation>
    <scope>NUCLEOTIDE SEQUENCE</scope>
</reference>
<keyword evidence="10" id="KW-1185">Reference proteome</keyword>
<dbReference type="GO" id="GO:0055029">
    <property type="term" value="C:nuclear DNA-directed RNA polymerase complex"/>
    <property type="evidence" value="ECO:0007669"/>
    <property type="project" value="UniProtKB-ARBA"/>
</dbReference>
<evidence type="ECO:0000259" key="8">
    <source>
        <dbReference type="Pfam" id="PF08292"/>
    </source>
</evidence>
<evidence type="ECO:0000313" key="10">
    <source>
        <dbReference type="Proteomes" id="UP000664521"/>
    </source>
</evidence>
<accession>A0A8H3EKQ2</accession>
<evidence type="ECO:0000259" key="7">
    <source>
        <dbReference type="Pfam" id="PF03876"/>
    </source>
</evidence>
<dbReference type="InterPro" id="IPR005576">
    <property type="entry name" value="Rpb7-like_N"/>
</dbReference>
<evidence type="ECO:0000256" key="5">
    <source>
        <dbReference type="ARBA" id="ARBA00023242"/>
    </source>
</evidence>
<sequence>MFILTTISDLVQISPEDLEKPSAEAIEDNLNTKYSNKVIQKIGLCICVYDILSASDGLIGHGTGVINVNVEFRLIVFRPFKGEIITGRIAGATEAGIRVSLDFFEDIWVPSHLLFSDSSFNAAEQTWVWHSESGDFYFDRNEWVRVRVETEQWHDLSPVAPAEREAVNSFNNHTGTRLGRMVVMALVISGEDCASDEFNVGECY</sequence>
<dbReference type="AlphaFoldDB" id="A0A8H3EKQ2"/>
<evidence type="ECO:0000313" key="9">
    <source>
        <dbReference type="EMBL" id="CAF9908314.1"/>
    </source>
</evidence>
<dbReference type="SUPFAM" id="SSF88798">
    <property type="entry name" value="N-terminal, heterodimerisation domain of RBP7 (RpoE)"/>
    <property type="match status" value="1"/>
</dbReference>
<dbReference type="Proteomes" id="UP000664521">
    <property type="component" value="Unassembled WGS sequence"/>
</dbReference>
<dbReference type="Gene3D" id="3.30.1490.120">
    <property type="entry name" value="RNA polymerase Rpb7-like, N-terminal domain"/>
    <property type="match status" value="1"/>
</dbReference>
<evidence type="ECO:0000256" key="1">
    <source>
        <dbReference type="ARBA" id="ARBA00004123"/>
    </source>
</evidence>
<keyword evidence="3 6" id="KW-0240">DNA-directed RNA polymerase</keyword>
<keyword evidence="4 6" id="KW-0804">Transcription</keyword>
<dbReference type="GO" id="GO:0003899">
    <property type="term" value="F:DNA-directed RNA polymerase activity"/>
    <property type="evidence" value="ECO:0007669"/>
    <property type="project" value="InterPro"/>
</dbReference>
<dbReference type="InterPro" id="IPR012340">
    <property type="entry name" value="NA-bd_OB-fold"/>
</dbReference>
<proteinExistence type="inferred from homology"/>
<dbReference type="InterPro" id="IPR036898">
    <property type="entry name" value="RNA_pol_Rpb7-like_N_sf"/>
</dbReference>
<comment type="similarity">
    <text evidence="2">Belongs to the eukaryotic RPB7/RPC8 RNA polymerase subunit family.</text>
</comment>
<dbReference type="NCBIfam" id="TIGR00448">
    <property type="entry name" value="rpoE"/>
    <property type="match status" value="1"/>
</dbReference>
<dbReference type="PANTHER" id="PTHR12709">
    <property type="entry name" value="DNA-DIRECTED RNA POLYMERASE II, III"/>
    <property type="match status" value="1"/>
</dbReference>
<dbReference type="Pfam" id="PF08292">
    <property type="entry name" value="RNA_pol_Rbc25"/>
    <property type="match status" value="1"/>
</dbReference>
<evidence type="ECO:0000256" key="3">
    <source>
        <dbReference type="ARBA" id="ARBA00022478"/>
    </source>
</evidence>
<dbReference type="InterPro" id="IPR045113">
    <property type="entry name" value="Rpb7-like"/>
</dbReference>
<dbReference type="EMBL" id="CAJPDS010000006">
    <property type="protein sequence ID" value="CAF9908314.1"/>
    <property type="molecule type" value="Genomic_DNA"/>
</dbReference>
<organism evidence="9 10">
    <name type="scientific">Heterodermia speciosa</name>
    <dbReference type="NCBI Taxonomy" id="116794"/>
    <lineage>
        <taxon>Eukaryota</taxon>
        <taxon>Fungi</taxon>
        <taxon>Dikarya</taxon>
        <taxon>Ascomycota</taxon>
        <taxon>Pezizomycotina</taxon>
        <taxon>Lecanoromycetes</taxon>
        <taxon>OSLEUM clade</taxon>
        <taxon>Lecanoromycetidae</taxon>
        <taxon>Caliciales</taxon>
        <taxon>Physciaceae</taxon>
        <taxon>Heterodermia</taxon>
    </lineage>
</organism>
<comment type="subcellular location">
    <subcellularLocation>
        <location evidence="1 6">Nucleus</location>
    </subcellularLocation>
</comment>
<evidence type="ECO:0000256" key="4">
    <source>
        <dbReference type="ARBA" id="ARBA00023163"/>
    </source>
</evidence>
<dbReference type="SUPFAM" id="SSF50249">
    <property type="entry name" value="Nucleic acid-binding proteins"/>
    <property type="match status" value="1"/>
</dbReference>
<dbReference type="GO" id="GO:0005666">
    <property type="term" value="C:RNA polymerase III complex"/>
    <property type="evidence" value="ECO:0007669"/>
    <property type="project" value="TreeGrafter"/>
</dbReference>
<dbReference type="GO" id="GO:0003677">
    <property type="term" value="F:DNA binding"/>
    <property type="evidence" value="ECO:0007669"/>
    <property type="project" value="InterPro"/>
</dbReference>
<dbReference type="CDD" id="cd04330">
    <property type="entry name" value="RNAP_III_Rpc25_N"/>
    <property type="match status" value="1"/>
</dbReference>
<gene>
    <name evidence="9" type="primary">RPC25</name>
    <name evidence="9" type="ORF">HETSPECPRED_008043</name>
</gene>
<dbReference type="InterPro" id="IPR004519">
    <property type="entry name" value="RNAP_E/RPC8"/>
</dbReference>
<dbReference type="PANTHER" id="PTHR12709:SF1">
    <property type="entry name" value="DNA-DIRECTED RNA POLYMERASE III SUBUNIT RPC8"/>
    <property type="match status" value="1"/>
</dbReference>
<dbReference type="InterPro" id="IPR013238">
    <property type="entry name" value="RNA_pol_III_Rbc25"/>
</dbReference>
<dbReference type="GO" id="GO:0006384">
    <property type="term" value="P:transcription initiation at RNA polymerase III promoter"/>
    <property type="evidence" value="ECO:0007669"/>
    <property type="project" value="TreeGrafter"/>
</dbReference>
<protein>
    <recommendedName>
        <fullName evidence="6">DNA-directed RNA polymerase subunit</fullName>
    </recommendedName>
</protein>
<evidence type="ECO:0000256" key="2">
    <source>
        <dbReference type="ARBA" id="ARBA00009307"/>
    </source>
</evidence>
<comment type="function">
    <text evidence="6">DNA-dependent RNA polymerase which catalyzes the transcription of DNA into RNA using the four ribonucleoside triphosphates as substrates.</text>
</comment>
<evidence type="ECO:0000256" key="6">
    <source>
        <dbReference type="RuleBase" id="RU369086"/>
    </source>
</evidence>
<comment type="caution">
    <text evidence="9">The sequence shown here is derived from an EMBL/GenBank/DDBJ whole genome shotgun (WGS) entry which is preliminary data.</text>
</comment>
<feature type="domain" description="RNA polymerase III subunit Rpc25" evidence="8">
    <location>
        <begin position="83"/>
        <end position="171"/>
    </location>
</feature>
<dbReference type="OrthoDB" id="10256606at2759"/>
<dbReference type="FunFam" id="3.30.1490.120:FF:000001">
    <property type="entry name" value="DNA-directed RNA polymerase II subunit RPB7"/>
    <property type="match status" value="1"/>
</dbReference>
<keyword evidence="5 6" id="KW-0539">Nucleus</keyword>
<feature type="domain" description="RNA polymerase Rpb7-like N-terminal" evidence="7">
    <location>
        <begin position="8"/>
        <end position="64"/>
    </location>
</feature>
<name>A0A8H3EKQ2_9LECA</name>
<dbReference type="Gene3D" id="2.40.50.140">
    <property type="entry name" value="Nucleic acid-binding proteins"/>
    <property type="match status" value="1"/>
</dbReference>
<dbReference type="Pfam" id="PF03876">
    <property type="entry name" value="SHS2_Rpb7-N"/>
    <property type="match status" value="1"/>
</dbReference>